<evidence type="ECO:0000313" key="8">
    <source>
        <dbReference type="RefSeq" id="XP_023180117.2"/>
    </source>
</evidence>
<name>A0A6J1MEX5_DROHY</name>
<dbReference type="Pfam" id="PF06632">
    <property type="entry name" value="XRCC4"/>
    <property type="match status" value="1"/>
</dbReference>
<feature type="compositionally biased region" description="Acidic residues" evidence="5">
    <location>
        <begin position="212"/>
        <end position="232"/>
    </location>
</feature>
<evidence type="ECO:0000256" key="4">
    <source>
        <dbReference type="ARBA" id="ARBA00023242"/>
    </source>
</evidence>
<dbReference type="RefSeq" id="XP_023180117.2">
    <property type="nucleotide sequence ID" value="XM_023324349.2"/>
</dbReference>
<keyword evidence="7" id="KW-1185">Reference proteome</keyword>
<dbReference type="OMA" id="KVSNCYQ"/>
<dbReference type="SUPFAM" id="SSF58022">
    <property type="entry name" value="XRCC4, C-terminal oligomerization domain"/>
    <property type="match status" value="1"/>
</dbReference>
<dbReference type="InterPro" id="IPR038051">
    <property type="entry name" value="XRCC4-like_N_sf"/>
</dbReference>
<reference evidence="8" key="1">
    <citation type="submission" date="2025-08" db="UniProtKB">
        <authorList>
            <consortium name="RefSeq"/>
        </authorList>
    </citation>
    <scope>IDENTIFICATION</scope>
    <source>
        <strain evidence="8">15085-1641.00</strain>
        <tissue evidence="8">Whole body</tissue>
    </source>
</reference>
<evidence type="ECO:0000256" key="2">
    <source>
        <dbReference type="ARBA" id="ARBA00022763"/>
    </source>
</evidence>
<keyword evidence="3" id="KW-0234">DNA repair</keyword>
<dbReference type="PANTHER" id="PTHR28559">
    <property type="entry name" value="DNA REPAIR PROTEIN XRCC4"/>
    <property type="match status" value="1"/>
</dbReference>
<dbReference type="GO" id="GO:0010165">
    <property type="term" value="P:response to X-ray"/>
    <property type="evidence" value="ECO:0007669"/>
    <property type="project" value="TreeGrafter"/>
</dbReference>
<evidence type="ECO:0000256" key="1">
    <source>
        <dbReference type="ARBA" id="ARBA00004123"/>
    </source>
</evidence>
<sequence length="246" mass="28218">MTNHIVKVLQRTQLSHSQTDVKHFIYIHSKWLEDVTELDLLLTTSNNSYKAILKHDEIKSAAEDLEQPYDEFYAECKKALVTQMGLPDFDYELDEQQACFKLFKCTGFETLYIDLPLRKASNCYQMLDAAIESAQRAATLTEAPAAKVDAADGPGEQSKELLTEYEHYVKESKMAEKKLLKKFILLINSKKQRIEELERMLEQRANVAANADTDEEVENNEENDAGDDDSYGDDTQVMSQKELMRE</sequence>
<dbReference type="InterPro" id="IPR053961">
    <property type="entry name" value="XRCC4_N"/>
</dbReference>
<gene>
    <name evidence="8" type="primary">LOC111605682</name>
</gene>
<dbReference type="GO" id="GO:0006310">
    <property type="term" value="P:DNA recombination"/>
    <property type="evidence" value="ECO:0007669"/>
    <property type="project" value="InterPro"/>
</dbReference>
<dbReference type="InterPro" id="IPR010585">
    <property type="entry name" value="DNA_repair_prot_XRCC4"/>
</dbReference>
<dbReference type="InterPro" id="IPR014751">
    <property type="entry name" value="XRCC4-like_C"/>
</dbReference>
<dbReference type="GO" id="GO:0006303">
    <property type="term" value="P:double-strand break repair via nonhomologous end joining"/>
    <property type="evidence" value="ECO:0007669"/>
    <property type="project" value="UniProtKB-ARBA"/>
</dbReference>
<evidence type="ECO:0000256" key="3">
    <source>
        <dbReference type="ARBA" id="ARBA00023204"/>
    </source>
</evidence>
<proteinExistence type="predicted"/>
<dbReference type="GO" id="GO:0005958">
    <property type="term" value="C:DNA-dependent protein kinase-DNA ligase 4 complex"/>
    <property type="evidence" value="ECO:0007669"/>
    <property type="project" value="TreeGrafter"/>
</dbReference>
<feature type="domain" description="XRCC4 N-terminal" evidence="6">
    <location>
        <begin position="25"/>
        <end position="99"/>
    </location>
</feature>
<organism evidence="7 8">
    <name type="scientific">Drosophila hydei</name>
    <name type="common">Fruit fly</name>
    <dbReference type="NCBI Taxonomy" id="7224"/>
    <lineage>
        <taxon>Eukaryota</taxon>
        <taxon>Metazoa</taxon>
        <taxon>Ecdysozoa</taxon>
        <taxon>Arthropoda</taxon>
        <taxon>Hexapoda</taxon>
        <taxon>Insecta</taxon>
        <taxon>Pterygota</taxon>
        <taxon>Neoptera</taxon>
        <taxon>Endopterygota</taxon>
        <taxon>Diptera</taxon>
        <taxon>Brachycera</taxon>
        <taxon>Muscomorpha</taxon>
        <taxon>Ephydroidea</taxon>
        <taxon>Drosophilidae</taxon>
        <taxon>Drosophila</taxon>
    </lineage>
</organism>
<protein>
    <submittedName>
        <fullName evidence="8">Uncharacterized protein LOC111605682</fullName>
    </submittedName>
</protein>
<dbReference type="PANTHER" id="PTHR28559:SF1">
    <property type="entry name" value="DNA REPAIR PROTEIN XRCC4"/>
    <property type="match status" value="1"/>
</dbReference>
<evidence type="ECO:0000313" key="7">
    <source>
        <dbReference type="Proteomes" id="UP000504633"/>
    </source>
</evidence>
<dbReference type="OrthoDB" id="8064436at2759"/>
<dbReference type="GO" id="GO:0003677">
    <property type="term" value="F:DNA binding"/>
    <property type="evidence" value="ECO:0007669"/>
    <property type="project" value="InterPro"/>
</dbReference>
<dbReference type="Gene3D" id="2.170.210.10">
    <property type="entry name" value="DNA double-strand break repair and VJ recombination XRCC4, N-terminal"/>
    <property type="match status" value="1"/>
</dbReference>
<feature type="region of interest" description="Disordered" evidence="5">
    <location>
        <begin position="207"/>
        <end position="246"/>
    </location>
</feature>
<dbReference type="Gene3D" id="1.20.5.370">
    <property type="match status" value="1"/>
</dbReference>
<dbReference type="GeneID" id="111605682"/>
<dbReference type="KEGG" id="dhe:111605682"/>
<dbReference type="GO" id="GO:0032807">
    <property type="term" value="C:DNA ligase IV complex"/>
    <property type="evidence" value="ECO:0007669"/>
    <property type="project" value="TreeGrafter"/>
</dbReference>
<dbReference type="AlphaFoldDB" id="A0A6J1MEX5"/>
<accession>A0A6J1MEX5</accession>
<keyword evidence="4" id="KW-0539">Nucleus</keyword>
<evidence type="ECO:0000259" key="6">
    <source>
        <dbReference type="Pfam" id="PF06632"/>
    </source>
</evidence>
<keyword evidence="2" id="KW-0227">DNA damage</keyword>
<evidence type="ECO:0000256" key="5">
    <source>
        <dbReference type="SAM" id="MobiDB-lite"/>
    </source>
</evidence>
<dbReference type="Proteomes" id="UP000504633">
    <property type="component" value="Unplaced"/>
</dbReference>
<comment type="subcellular location">
    <subcellularLocation>
        <location evidence="1">Nucleus</location>
    </subcellularLocation>
</comment>